<dbReference type="SUPFAM" id="SSF57997">
    <property type="entry name" value="Tropomyosin"/>
    <property type="match status" value="1"/>
</dbReference>
<dbReference type="AlphaFoldDB" id="A0AAV8TS04"/>
<keyword evidence="4" id="KW-1185">Reference proteome</keyword>
<feature type="compositionally biased region" description="Polar residues" evidence="2">
    <location>
        <begin position="201"/>
        <end position="212"/>
    </location>
</feature>
<dbReference type="EMBL" id="JAIWQS010000003">
    <property type="protein sequence ID" value="KAJ8769751.1"/>
    <property type="molecule type" value="Genomic_DNA"/>
</dbReference>
<dbReference type="PANTHER" id="PTHR31762:SF10">
    <property type="entry name" value="FAS-BINDING FACTOR-LIKE PROTEIN"/>
    <property type="match status" value="1"/>
</dbReference>
<dbReference type="InterPro" id="IPR040321">
    <property type="entry name" value="SCD2-like"/>
</dbReference>
<organism evidence="3 4">
    <name type="scientific">Erythroxylum novogranatense</name>
    <dbReference type="NCBI Taxonomy" id="1862640"/>
    <lineage>
        <taxon>Eukaryota</taxon>
        <taxon>Viridiplantae</taxon>
        <taxon>Streptophyta</taxon>
        <taxon>Embryophyta</taxon>
        <taxon>Tracheophyta</taxon>
        <taxon>Spermatophyta</taxon>
        <taxon>Magnoliopsida</taxon>
        <taxon>eudicotyledons</taxon>
        <taxon>Gunneridae</taxon>
        <taxon>Pentapetalae</taxon>
        <taxon>rosids</taxon>
        <taxon>fabids</taxon>
        <taxon>Malpighiales</taxon>
        <taxon>Erythroxylaceae</taxon>
        <taxon>Erythroxylum</taxon>
    </lineage>
</organism>
<keyword evidence="1" id="KW-0175">Coiled coil</keyword>
<feature type="compositionally biased region" description="Acidic residues" evidence="2">
    <location>
        <begin position="67"/>
        <end position="77"/>
    </location>
</feature>
<evidence type="ECO:0000256" key="2">
    <source>
        <dbReference type="SAM" id="MobiDB-lite"/>
    </source>
</evidence>
<feature type="compositionally biased region" description="Low complexity" evidence="2">
    <location>
        <begin position="14"/>
        <end position="29"/>
    </location>
</feature>
<comment type="caution">
    <text evidence="3">The sequence shown here is derived from an EMBL/GenBank/DDBJ whole genome shotgun (WGS) entry which is preliminary data.</text>
</comment>
<dbReference type="GO" id="GO:0000911">
    <property type="term" value="P:cytokinesis by cell plate formation"/>
    <property type="evidence" value="ECO:0007669"/>
    <property type="project" value="InterPro"/>
</dbReference>
<evidence type="ECO:0008006" key="5">
    <source>
        <dbReference type="Google" id="ProtNLM"/>
    </source>
</evidence>
<feature type="compositionally biased region" description="Polar residues" evidence="2">
    <location>
        <begin position="225"/>
        <end position="236"/>
    </location>
</feature>
<protein>
    <recommendedName>
        <fullName evidence="5">Coiled-coil domain-containing protein SCD2</fullName>
    </recommendedName>
</protein>
<feature type="region of interest" description="Disordered" evidence="2">
    <location>
        <begin position="1"/>
        <end position="314"/>
    </location>
</feature>
<dbReference type="PANTHER" id="PTHR31762">
    <property type="entry name" value="FAS-BINDING FACTOR-LIKE PROTEIN"/>
    <property type="match status" value="1"/>
</dbReference>
<feature type="compositionally biased region" description="Polar residues" evidence="2">
    <location>
        <begin position="268"/>
        <end position="284"/>
    </location>
</feature>
<accession>A0AAV8TS04</accession>
<feature type="compositionally biased region" description="Low complexity" evidence="2">
    <location>
        <begin position="213"/>
        <end position="224"/>
    </location>
</feature>
<feature type="compositionally biased region" description="Basic and acidic residues" evidence="2">
    <location>
        <begin position="1"/>
        <end position="11"/>
    </location>
</feature>
<dbReference type="Proteomes" id="UP001159364">
    <property type="component" value="Linkage Group LG03"/>
</dbReference>
<sequence length="666" mass="73153">MDPRIRQDYLRQKTSAVPPATPSSPVVSPLHPRHVRTGSSGMPNARKAHTKAAAQRLAQVMSHQTPDDDGEEEDDLSYEYNPTGKGSIGLGGARKMGTRSPLARPAAQSKGLQFADEDSENDDDYGSVTGTISIGRAGGKAMQSRSPLSLRKQQEPSSAHATPGGRSSVPANPVEKPTSAHLSAVVPPSLRNHSERPLPIYTSTGSRSSLPVSSAEQPSSARSSLATTPPQPTNHGEQPLSAHSIAGRSSTNSMEEPLSARSLIAARPSTNSMEQPLSARSISTVRPPLKTVPMPSSVPISLRPVSPLSSESPVDFRKDRRLSIDMGSLKLRDTSNQNSASALEDEIDILQEENDTLLEKLRLAEERCEEAEARAQQLEKQVAALGEGVTLDARLLSRKEAALQQREAALKVVEQTSKAEEIVALRTEAEAAKVEANSAMEQLHDVKVEAQSIRNVMQRMMLNKEEMEEVVLKRCWLAWYWSLCIKYGVHADIAGAKYEYWSSFAPAPVEVVLASAERAKNDNSSQRRHRVVEDLNELSGDGNFESMVLVEKGLRELASLKVEEAVALAMAQQRRPNLLKSDEVKLPNEGQFEAFELSQEESEIVRFKQAWLTYFWRRTRDQGIEPDIAEERLQFWINHSNQNSTSLDAVDGMPLPVYFPPRSANS</sequence>
<feature type="coiled-coil region" evidence="1">
    <location>
        <begin position="340"/>
        <end position="388"/>
    </location>
</feature>
<name>A0AAV8TS04_9ROSI</name>
<feature type="coiled-coil region" evidence="1">
    <location>
        <begin position="422"/>
        <end position="449"/>
    </location>
</feature>
<proteinExistence type="predicted"/>
<feature type="compositionally biased region" description="Acidic residues" evidence="2">
    <location>
        <begin position="115"/>
        <end position="125"/>
    </location>
</feature>
<evidence type="ECO:0000313" key="3">
    <source>
        <dbReference type="EMBL" id="KAJ8769751.1"/>
    </source>
</evidence>
<evidence type="ECO:0000256" key="1">
    <source>
        <dbReference type="SAM" id="Coils"/>
    </source>
</evidence>
<gene>
    <name evidence="3" type="ORF">K2173_005957</name>
</gene>
<evidence type="ECO:0000313" key="4">
    <source>
        <dbReference type="Proteomes" id="UP001159364"/>
    </source>
</evidence>
<reference evidence="3 4" key="1">
    <citation type="submission" date="2021-09" db="EMBL/GenBank/DDBJ databases">
        <title>Genomic insights and catalytic innovation underlie evolution of tropane alkaloids biosynthesis.</title>
        <authorList>
            <person name="Wang Y.-J."/>
            <person name="Tian T."/>
            <person name="Huang J.-P."/>
            <person name="Huang S.-X."/>
        </authorList>
    </citation>
    <scope>NUCLEOTIDE SEQUENCE [LARGE SCALE GENOMIC DNA]</scope>
    <source>
        <strain evidence="3">KIB-2018</strain>
        <tissue evidence="3">Leaf</tissue>
    </source>
</reference>